<comment type="caution">
    <text evidence="2">The sequence shown here is derived from an EMBL/GenBank/DDBJ whole genome shotgun (WGS) entry which is preliminary data.</text>
</comment>
<evidence type="ECO:0000313" key="4">
    <source>
        <dbReference type="Proteomes" id="UP000473681"/>
    </source>
</evidence>
<dbReference type="Gene3D" id="3.40.430.10">
    <property type="entry name" value="Dihydrofolate Reductase, subunit A"/>
    <property type="match status" value="1"/>
</dbReference>
<dbReference type="GO" id="GO:0008703">
    <property type="term" value="F:5-amino-6-(5-phosphoribosylamino)uracil reductase activity"/>
    <property type="evidence" value="ECO:0007669"/>
    <property type="project" value="InterPro"/>
</dbReference>
<dbReference type="SUPFAM" id="SSF53597">
    <property type="entry name" value="Dihydrofolate reductase-like"/>
    <property type="match status" value="1"/>
</dbReference>
<dbReference type="GO" id="GO:0009231">
    <property type="term" value="P:riboflavin biosynthetic process"/>
    <property type="evidence" value="ECO:0007669"/>
    <property type="project" value="InterPro"/>
</dbReference>
<dbReference type="PANTHER" id="PTHR38011:SF11">
    <property type="entry name" value="2,5-DIAMINO-6-RIBOSYLAMINO-4(3H)-PYRIMIDINONE 5'-PHOSPHATE REDUCTASE"/>
    <property type="match status" value="1"/>
</dbReference>
<feature type="domain" description="Bacterial bifunctional deaminase-reductase C-terminal" evidence="1">
    <location>
        <begin position="4"/>
        <end position="158"/>
    </location>
</feature>
<dbReference type="Pfam" id="PF01872">
    <property type="entry name" value="RibD_C"/>
    <property type="match status" value="1"/>
</dbReference>
<accession>A0A0M1LZI3</accession>
<evidence type="ECO:0000313" key="3">
    <source>
        <dbReference type="EMBL" id="NFN36911.1"/>
    </source>
</evidence>
<dbReference type="AlphaFoldDB" id="A0A0M1LZI3"/>
<dbReference type="Proteomes" id="UP000476820">
    <property type="component" value="Unassembled WGS sequence"/>
</dbReference>
<dbReference type="PANTHER" id="PTHR38011">
    <property type="entry name" value="DIHYDROFOLATE REDUCTASE FAMILY PROTEIN (AFU_ORTHOLOGUE AFUA_8G06820)"/>
    <property type="match status" value="1"/>
</dbReference>
<name>A0A0M1LZI3_CLOBO</name>
<dbReference type="InterPro" id="IPR050765">
    <property type="entry name" value="Riboflavin_Biosynth_HTPR"/>
</dbReference>
<organism evidence="2 5">
    <name type="scientific">Clostridium botulinum</name>
    <dbReference type="NCBI Taxonomy" id="1491"/>
    <lineage>
        <taxon>Bacteria</taxon>
        <taxon>Bacillati</taxon>
        <taxon>Bacillota</taxon>
        <taxon>Clostridia</taxon>
        <taxon>Eubacteriales</taxon>
        <taxon>Clostridiaceae</taxon>
        <taxon>Clostridium</taxon>
    </lineage>
</organism>
<dbReference type="EMBL" id="SWOV01000093">
    <property type="protein sequence ID" value="NFF89612.1"/>
    <property type="molecule type" value="Genomic_DNA"/>
</dbReference>
<evidence type="ECO:0000259" key="1">
    <source>
        <dbReference type="Pfam" id="PF01872"/>
    </source>
</evidence>
<dbReference type="OrthoDB" id="195113at2"/>
<evidence type="ECO:0000313" key="2">
    <source>
        <dbReference type="EMBL" id="NFF89612.1"/>
    </source>
</evidence>
<dbReference type="InterPro" id="IPR024072">
    <property type="entry name" value="DHFR-like_dom_sf"/>
</dbReference>
<protein>
    <submittedName>
        <fullName evidence="2">Dihydrofolate reductase</fullName>
    </submittedName>
</protein>
<gene>
    <name evidence="2" type="ORF">FC774_17455</name>
    <name evidence="3" type="ORF">FDB51_17770</name>
</gene>
<dbReference type="EMBL" id="SWVK01000043">
    <property type="protein sequence ID" value="NFN36911.1"/>
    <property type="molecule type" value="Genomic_DNA"/>
</dbReference>
<dbReference type="Proteomes" id="UP000473681">
    <property type="component" value="Unassembled WGS sequence"/>
</dbReference>
<proteinExistence type="predicted"/>
<reference evidence="4 5" key="1">
    <citation type="submission" date="2019-04" db="EMBL/GenBank/DDBJ databases">
        <title>Genome sequencing of Clostridium botulinum Groups I-IV and Clostridium butyricum.</title>
        <authorList>
            <person name="Brunt J."/>
            <person name="Van Vliet A.H.M."/>
            <person name="Stringer S.C."/>
            <person name="Carter A.T."/>
            <person name="Peck M.W."/>
        </authorList>
    </citation>
    <scope>NUCLEOTIDE SEQUENCE [LARGE SCALE GENOMIC DNA]</scope>
    <source>
        <strain evidence="2 5">1605</strain>
        <strain evidence="3 4">CB-K-33E</strain>
    </source>
</reference>
<dbReference type="RefSeq" id="WP_053341769.1">
    <property type="nucleotide sequence ID" value="NZ_JACBDB010000001.1"/>
</dbReference>
<sequence>MSGKIILNLAISLDGYIADEDGGFDWIVGQDDKYLDTEKQFDFSDFLKDIDVVVMGKECYNQGFYKDYKSKKVYVATSHKPNNHDNINFINGNIVDVIKLEKEKNNNIFLFGGGGLVDNFIKVDEIDEYIIGIIPIILGKGRPLFLRNNPEVKLHLDECLINDGITILRYSKRKIN</sequence>
<evidence type="ECO:0000313" key="5">
    <source>
        <dbReference type="Proteomes" id="UP000476820"/>
    </source>
</evidence>
<dbReference type="InterPro" id="IPR002734">
    <property type="entry name" value="RibDG_C"/>
</dbReference>